<dbReference type="Gene3D" id="3.90.79.10">
    <property type="entry name" value="Nucleoside Triphosphate Pyrophosphohydrolase"/>
    <property type="match status" value="1"/>
</dbReference>
<feature type="binding site" evidence="3">
    <location>
        <position position="170"/>
    </location>
    <ligand>
        <name>Mg(2+)</name>
        <dbReference type="ChEBI" id="CHEBI:18420"/>
    </ligand>
</feature>
<dbReference type="InterPro" id="IPR051325">
    <property type="entry name" value="Nudix_hydrolase_domain"/>
</dbReference>
<keyword evidence="3" id="KW-0479">Metal-binding</keyword>
<keyword evidence="1" id="KW-0378">Hydrolase</keyword>
<dbReference type="PROSITE" id="PS00893">
    <property type="entry name" value="NUDIX_BOX"/>
    <property type="match status" value="1"/>
</dbReference>
<keyword evidence="3" id="KW-0460">Magnesium</keyword>
<evidence type="ECO:0000256" key="1">
    <source>
        <dbReference type="ARBA" id="ARBA00022801"/>
    </source>
</evidence>
<evidence type="ECO:0000256" key="2">
    <source>
        <dbReference type="PIRSR" id="PIRSR603564-1"/>
    </source>
</evidence>
<gene>
    <name evidence="5" type="ORF">N476_09320</name>
</gene>
<dbReference type="EMBL" id="AUXZ01000057">
    <property type="protein sequence ID" value="KZN52974.1"/>
    <property type="molecule type" value="Genomic_DNA"/>
</dbReference>
<evidence type="ECO:0000259" key="4">
    <source>
        <dbReference type="PROSITE" id="PS51462"/>
    </source>
</evidence>
<comment type="caution">
    <text evidence="5">The sequence shown here is derived from an EMBL/GenBank/DDBJ whole genome shotgun (WGS) entry which is preliminary data.</text>
</comment>
<dbReference type="CDD" id="cd04664">
    <property type="entry name" value="NUDIX_DHNTPase_like"/>
    <property type="match status" value="1"/>
</dbReference>
<dbReference type="InterPro" id="IPR000086">
    <property type="entry name" value="NUDIX_hydrolase_dom"/>
</dbReference>
<feature type="binding site" evidence="3">
    <location>
        <position position="107"/>
    </location>
    <ligand>
        <name>Mg(2+)</name>
        <dbReference type="ChEBI" id="CHEBI:18420"/>
    </ligand>
</feature>
<dbReference type="GO" id="GO:0019177">
    <property type="term" value="F:dihydroneopterin triphosphate pyrophosphohydrolase activity"/>
    <property type="evidence" value="ECO:0007669"/>
    <property type="project" value="InterPro"/>
</dbReference>
<reference evidence="5 6" key="1">
    <citation type="submission" date="2013-07" db="EMBL/GenBank/DDBJ databases">
        <title>Comparative Genomic and Metabolomic Analysis of Twelve Strains of Pseudoalteromonas luteoviolacea.</title>
        <authorList>
            <person name="Vynne N.G."/>
            <person name="Mansson M."/>
            <person name="Gram L."/>
        </authorList>
    </citation>
    <scope>NUCLEOTIDE SEQUENCE [LARGE SCALE GENOMIC DNA]</scope>
    <source>
        <strain evidence="5 6">H33</strain>
    </source>
</reference>
<dbReference type="PRINTS" id="PR01404">
    <property type="entry name" value="NPPPHYDRLASE"/>
</dbReference>
<feature type="binding site" evidence="2">
    <location>
        <position position="80"/>
    </location>
    <ligand>
        <name>substrate</name>
    </ligand>
</feature>
<dbReference type="PANTHER" id="PTHR21340:SF0">
    <property type="entry name" value="BIS(5'-NUCLEOSYL)-TETRAPHOSPHATASE [ASYMMETRICAL]"/>
    <property type="match status" value="1"/>
</dbReference>
<dbReference type="SUPFAM" id="SSF55811">
    <property type="entry name" value="Nudix"/>
    <property type="match status" value="1"/>
</dbReference>
<dbReference type="Proteomes" id="UP000076503">
    <property type="component" value="Unassembled WGS sequence"/>
</dbReference>
<protein>
    <recommendedName>
        <fullName evidence="4">Nudix hydrolase domain-containing protein</fullName>
    </recommendedName>
</protein>
<dbReference type="InterPro" id="IPR015797">
    <property type="entry name" value="NUDIX_hydrolase-like_dom_sf"/>
</dbReference>
<feature type="binding site" evidence="3">
    <location>
        <position position="111"/>
    </location>
    <ligand>
        <name>Mg(2+)</name>
        <dbReference type="ChEBI" id="CHEBI:18420"/>
    </ligand>
</feature>
<evidence type="ECO:0000313" key="6">
    <source>
        <dbReference type="Proteomes" id="UP000076503"/>
    </source>
</evidence>
<feature type="binding site" evidence="2">
    <location>
        <position position="91"/>
    </location>
    <ligand>
        <name>substrate</name>
    </ligand>
</feature>
<dbReference type="GO" id="GO:0046656">
    <property type="term" value="P:folic acid biosynthetic process"/>
    <property type="evidence" value="ECO:0007669"/>
    <property type="project" value="InterPro"/>
</dbReference>
<comment type="cofactor">
    <cofactor evidence="3">
        <name>Mg(2+)</name>
        <dbReference type="ChEBI" id="CHEBI:18420"/>
    </cofactor>
    <text evidence="3">Binds 1 Mg(2+) ion per subunit.</text>
</comment>
<organism evidence="5 6">
    <name type="scientific">Pseudoalteromonas luteoviolacea H33</name>
    <dbReference type="NCBI Taxonomy" id="1365251"/>
    <lineage>
        <taxon>Bacteria</taxon>
        <taxon>Pseudomonadati</taxon>
        <taxon>Pseudomonadota</taxon>
        <taxon>Gammaproteobacteria</taxon>
        <taxon>Alteromonadales</taxon>
        <taxon>Pseudoalteromonadaceae</taxon>
        <taxon>Pseudoalteromonas</taxon>
    </lineage>
</organism>
<proteinExistence type="predicted"/>
<sequence>MLVYWVFPWQSLLLLEIGQAFGLPFFCLFYGRDAQKLTVVRITWYNKMVLTPMENIMLRQPLSVLVVIYNQNKQFLILQRKDDPEFWQSVTGGIDRGEEPLTTAYRELKEETGIDAHALGIKIKQHNSINQYEIRPQWRHRYESNAKINSEHVFSVCVPNDVQVTLCDEEHTDYIWLNQQSAANKVWSASNKKEILAI</sequence>
<dbReference type="NCBIfam" id="NF006961">
    <property type="entry name" value="PRK09438.1"/>
    <property type="match status" value="1"/>
</dbReference>
<dbReference type="GO" id="GO:0046872">
    <property type="term" value="F:metal ion binding"/>
    <property type="evidence" value="ECO:0007669"/>
    <property type="project" value="UniProtKB-KW"/>
</dbReference>
<dbReference type="AlphaFoldDB" id="A0A161Y9M1"/>
<evidence type="ECO:0000313" key="5">
    <source>
        <dbReference type="EMBL" id="KZN52974.1"/>
    </source>
</evidence>
<accession>A0A161Y9M1</accession>
<dbReference type="PATRIC" id="fig|1365251.3.peg.791"/>
<feature type="domain" description="Nudix hydrolase" evidence="4">
    <location>
        <begin position="57"/>
        <end position="198"/>
    </location>
</feature>
<dbReference type="InterPro" id="IPR020084">
    <property type="entry name" value="NUDIX_hydrolase_CS"/>
</dbReference>
<dbReference type="PANTHER" id="PTHR21340">
    <property type="entry name" value="DIADENOSINE 5,5-P1,P4-TETRAPHOSPHATE PYROPHOSPHOHYDROLASE MUTT"/>
    <property type="match status" value="1"/>
</dbReference>
<name>A0A161Y9M1_9GAMM</name>
<dbReference type="InterPro" id="IPR003564">
    <property type="entry name" value="DHNTPase"/>
</dbReference>
<feature type="binding site" evidence="2">
    <location>
        <position position="188"/>
    </location>
    <ligand>
        <name>substrate</name>
    </ligand>
</feature>
<dbReference type="GO" id="GO:0006754">
    <property type="term" value="P:ATP biosynthetic process"/>
    <property type="evidence" value="ECO:0007669"/>
    <property type="project" value="TreeGrafter"/>
</dbReference>
<dbReference type="GO" id="GO:0004081">
    <property type="term" value="F:bis(5'-nucleosyl)-tetraphosphatase (asymmetrical) activity"/>
    <property type="evidence" value="ECO:0007669"/>
    <property type="project" value="TreeGrafter"/>
</dbReference>
<dbReference type="Pfam" id="PF00293">
    <property type="entry name" value="NUDIX"/>
    <property type="match status" value="1"/>
</dbReference>
<dbReference type="PROSITE" id="PS51462">
    <property type="entry name" value="NUDIX"/>
    <property type="match status" value="1"/>
</dbReference>
<evidence type="ECO:0000256" key="3">
    <source>
        <dbReference type="PIRSR" id="PIRSR603564-2"/>
    </source>
</evidence>
<dbReference type="GO" id="GO:0008828">
    <property type="term" value="F:dATP diphosphatase activity"/>
    <property type="evidence" value="ECO:0007669"/>
    <property type="project" value="InterPro"/>
</dbReference>
<dbReference type="GO" id="GO:0006167">
    <property type="term" value="P:AMP biosynthetic process"/>
    <property type="evidence" value="ECO:0007669"/>
    <property type="project" value="TreeGrafter"/>
</dbReference>